<organism evidence="3 4">
    <name type="scientific">Hippocampus comes</name>
    <name type="common">Tiger tail seahorse</name>
    <dbReference type="NCBI Taxonomy" id="109280"/>
    <lineage>
        <taxon>Eukaryota</taxon>
        <taxon>Metazoa</taxon>
        <taxon>Chordata</taxon>
        <taxon>Craniata</taxon>
        <taxon>Vertebrata</taxon>
        <taxon>Euteleostomi</taxon>
        <taxon>Actinopterygii</taxon>
        <taxon>Neopterygii</taxon>
        <taxon>Teleostei</taxon>
        <taxon>Neoteleostei</taxon>
        <taxon>Acanthomorphata</taxon>
        <taxon>Syngnathiaria</taxon>
        <taxon>Syngnathiformes</taxon>
        <taxon>Syngnathoidei</taxon>
        <taxon>Syngnathidae</taxon>
        <taxon>Hippocampus</taxon>
    </lineage>
</organism>
<dbReference type="Gene3D" id="3.40.50.300">
    <property type="entry name" value="P-loop containing nucleotide triphosphate hydrolases"/>
    <property type="match status" value="1"/>
</dbReference>
<accession>A0A3Q2YE43</accession>
<reference evidence="3" key="2">
    <citation type="submission" date="2025-09" db="UniProtKB">
        <authorList>
            <consortium name="Ensembl"/>
        </authorList>
    </citation>
    <scope>IDENTIFICATION</scope>
</reference>
<evidence type="ECO:0000256" key="2">
    <source>
        <dbReference type="ARBA" id="ARBA00022840"/>
    </source>
</evidence>
<dbReference type="PANTHER" id="PTHR20873">
    <property type="entry name" value="L-SERYL-TRNA(SEC) KINASE"/>
    <property type="match status" value="1"/>
</dbReference>
<dbReference type="Ensembl" id="ENSHCOT00000028418.1">
    <property type="protein sequence ID" value="ENSHCOP00000016329.1"/>
    <property type="gene ID" value="ENSHCOG00000020127.1"/>
</dbReference>
<dbReference type="InterPro" id="IPR027417">
    <property type="entry name" value="P-loop_NTPase"/>
</dbReference>
<dbReference type="InterPro" id="IPR013641">
    <property type="entry name" value="KTI12/PSTK"/>
</dbReference>
<protein>
    <submittedName>
        <fullName evidence="3">Phosphoseryl-tRNA kinase</fullName>
    </submittedName>
</protein>
<name>A0A3Q2YE43_HIPCM</name>
<keyword evidence="4" id="KW-1185">Reference proteome</keyword>
<dbReference type="GO" id="GO:0005524">
    <property type="term" value="F:ATP binding"/>
    <property type="evidence" value="ECO:0007669"/>
    <property type="project" value="UniProtKB-KW"/>
</dbReference>
<dbReference type="InterPro" id="IPR052648">
    <property type="entry name" value="Ser-tRNA(Sec)_kinase"/>
</dbReference>
<dbReference type="OMA" id="HYYRSMR"/>
<dbReference type="Pfam" id="PF08433">
    <property type="entry name" value="KTI12"/>
    <property type="match status" value="1"/>
</dbReference>
<evidence type="ECO:0000313" key="4">
    <source>
        <dbReference type="Proteomes" id="UP000264820"/>
    </source>
</evidence>
<keyword evidence="1" id="KW-0547">Nucleotide-binding</keyword>
<dbReference type="STRING" id="109280.ENSHCOP00000016329"/>
<evidence type="ECO:0000256" key="1">
    <source>
        <dbReference type="ARBA" id="ARBA00022741"/>
    </source>
</evidence>
<keyword evidence="2" id="KW-0067">ATP-binding</keyword>
<sequence>MAAAIEPERADRARACLCVLCGLPAAGKSSLSRSVCLAARRRGWRAAVVQYDRLIPDQAFQTREADDDATSQERTEWKIHRNAVLRCLDEFLEKQEMPIERPGDSGIDGPAWERCARALLTPPLDPARADAAPLLILLDDNFYYPSMRYEVFQLARKYSLGFCQVYVQCRLDLCVSRNETRPRPVPAEVIEEMAKRLESPNPTKNPWEAKSIAVDTADDLSECDIQRVMELISCALSDPLSPFEDDVEQKEADRHRCATSVVHQADQACRRLISEAMKKARETGLSSRHMRSLAAHLSESKTRVLQDLRRHFVQDLNFSRGEDDMDVDHVVKTAVMRFDCEKQEILLKVVQHHSNF</sequence>
<dbReference type="PANTHER" id="PTHR20873:SF0">
    <property type="entry name" value="L-SERYL-TRNA(SEC) KINASE"/>
    <property type="match status" value="1"/>
</dbReference>
<dbReference type="AlphaFoldDB" id="A0A3Q2YE43"/>
<dbReference type="Proteomes" id="UP000264820">
    <property type="component" value="Unplaced"/>
</dbReference>
<evidence type="ECO:0000313" key="3">
    <source>
        <dbReference type="Ensembl" id="ENSHCOP00000016329.1"/>
    </source>
</evidence>
<reference evidence="3" key="1">
    <citation type="submission" date="2025-08" db="UniProtKB">
        <authorList>
            <consortium name="Ensembl"/>
        </authorList>
    </citation>
    <scope>IDENTIFICATION</scope>
</reference>
<dbReference type="GeneTree" id="ENSGT00390000017554"/>
<proteinExistence type="predicted"/>
<dbReference type="SUPFAM" id="SSF52540">
    <property type="entry name" value="P-loop containing nucleoside triphosphate hydrolases"/>
    <property type="match status" value="1"/>
</dbReference>
<dbReference type="GO" id="GO:0016301">
    <property type="term" value="F:kinase activity"/>
    <property type="evidence" value="ECO:0007669"/>
    <property type="project" value="TreeGrafter"/>
</dbReference>
<dbReference type="GO" id="GO:0000049">
    <property type="term" value="F:tRNA binding"/>
    <property type="evidence" value="ECO:0007669"/>
    <property type="project" value="TreeGrafter"/>
</dbReference>